<dbReference type="PANTHER" id="PTHR43741">
    <property type="entry name" value="FMN-DEPENDENT NADH-AZOREDUCTASE 1"/>
    <property type="match status" value="1"/>
</dbReference>
<comment type="caution">
    <text evidence="6">Lacks conserved residue(s) required for the propagation of feature annotation.</text>
</comment>
<dbReference type="GO" id="GO:0016652">
    <property type="term" value="F:oxidoreductase activity, acting on NAD(P)H as acceptor"/>
    <property type="evidence" value="ECO:0007669"/>
    <property type="project" value="UniProtKB-UniRule"/>
</dbReference>
<dbReference type="GO" id="GO:0016655">
    <property type="term" value="F:oxidoreductase activity, acting on NAD(P)H, quinone or similar compound as acceptor"/>
    <property type="evidence" value="ECO:0007669"/>
    <property type="project" value="InterPro"/>
</dbReference>
<keyword evidence="4 6" id="KW-0520">NAD</keyword>
<dbReference type="GO" id="GO:0009055">
    <property type="term" value="F:electron transfer activity"/>
    <property type="evidence" value="ECO:0007669"/>
    <property type="project" value="UniProtKB-UniRule"/>
</dbReference>
<feature type="binding site" evidence="6">
    <location>
        <position position="12"/>
    </location>
    <ligand>
        <name>FMN</name>
        <dbReference type="ChEBI" id="CHEBI:58210"/>
    </ligand>
</feature>
<dbReference type="InterPro" id="IPR023048">
    <property type="entry name" value="NADH:quinone_OxRdtase_FMN_depd"/>
</dbReference>
<dbReference type="InterPro" id="IPR029039">
    <property type="entry name" value="Flavoprotein-like_sf"/>
</dbReference>
<gene>
    <name evidence="6" type="primary">azoR</name>
    <name evidence="8" type="ORF">SAMN06297382_2170</name>
</gene>
<dbReference type="Gene3D" id="3.40.50.360">
    <property type="match status" value="1"/>
</dbReference>
<feature type="domain" description="Flavodoxin-like fold" evidence="7">
    <location>
        <begin position="5"/>
        <end position="192"/>
    </location>
</feature>
<evidence type="ECO:0000256" key="3">
    <source>
        <dbReference type="ARBA" id="ARBA00023002"/>
    </source>
</evidence>
<dbReference type="PANTHER" id="PTHR43741:SF4">
    <property type="entry name" value="FMN-DEPENDENT NADH:QUINONE OXIDOREDUCTASE"/>
    <property type="match status" value="1"/>
</dbReference>
<evidence type="ECO:0000256" key="1">
    <source>
        <dbReference type="ARBA" id="ARBA00022630"/>
    </source>
</evidence>
<dbReference type="RefSeq" id="WP_089412627.1">
    <property type="nucleotide sequence ID" value="NZ_FZQA01000004.1"/>
</dbReference>
<comment type="cofactor">
    <cofactor evidence="6">
        <name>FMN</name>
        <dbReference type="ChEBI" id="CHEBI:58210"/>
    </cofactor>
    <text evidence="6">Binds 1 FMN per subunit.</text>
</comment>
<sequence length="208" mass="21646">MKPLNILQIHASIQGERSATRRLSDALLAAVEAEGVAVAANRRDLSEGVPLIDAEWAAANGTPPEQRSARQNAVLAFSESLIEEIEAADILVIGVPVYNFGIPAALKAWIDLIARARRTFRYAENGPEGLLKGKRAILVAASGGTQIGSPADFAASYLKFVLGFLGITDVTIIDAAGQATDAAGAEARARKAIADTAKTLAADVAEAA</sequence>
<evidence type="ECO:0000256" key="4">
    <source>
        <dbReference type="ARBA" id="ARBA00023027"/>
    </source>
</evidence>
<evidence type="ECO:0000256" key="2">
    <source>
        <dbReference type="ARBA" id="ARBA00022643"/>
    </source>
</evidence>
<dbReference type="InterPro" id="IPR050104">
    <property type="entry name" value="FMN-dep_NADH:Q_OxRdtase_AzoR1"/>
</dbReference>
<evidence type="ECO:0000259" key="7">
    <source>
        <dbReference type="Pfam" id="PF02525"/>
    </source>
</evidence>
<dbReference type="GO" id="GO:0010181">
    <property type="term" value="F:FMN binding"/>
    <property type="evidence" value="ECO:0007669"/>
    <property type="project" value="UniProtKB-UniRule"/>
</dbReference>
<name>A0A239PVC9_9PROT</name>
<dbReference type="OrthoDB" id="9787136at2"/>
<comment type="function">
    <text evidence="6">Also exhibits azoreductase activity. Catalyzes the reductive cleavage of the azo bond in aromatic azo compounds to the corresponding amines.</text>
</comment>
<reference evidence="8 9" key="1">
    <citation type="submission" date="2017-07" db="EMBL/GenBank/DDBJ databases">
        <authorList>
            <person name="Sun Z.S."/>
            <person name="Albrecht U."/>
            <person name="Echele G."/>
            <person name="Lee C.C."/>
        </authorList>
    </citation>
    <scope>NUCLEOTIDE SEQUENCE [LARGE SCALE GENOMIC DNA]</scope>
    <source>
        <strain evidence="8 9">CGMCC 1.12710</strain>
    </source>
</reference>
<dbReference type="EC" id="1.7.1.17" evidence="6"/>
<evidence type="ECO:0000313" key="8">
    <source>
        <dbReference type="EMBL" id="SNT74259.1"/>
    </source>
</evidence>
<dbReference type="EC" id="1.6.5.-" evidence="6"/>
<evidence type="ECO:0000256" key="6">
    <source>
        <dbReference type="HAMAP-Rule" id="MF_01216"/>
    </source>
</evidence>
<keyword evidence="9" id="KW-1185">Reference proteome</keyword>
<accession>A0A239PVC9</accession>
<dbReference type="AlphaFoldDB" id="A0A239PVC9"/>
<dbReference type="HAMAP" id="MF_01216">
    <property type="entry name" value="Azoreductase_type1"/>
    <property type="match status" value="1"/>
</dbReference>
<proteinExistence type="inferred from homology"/>
<comment type="function">
    <text evidence="6">Quinone reductase that provides resistance to thiol-specific stress caused by electrophilic quinones.</text>
</comment>
<evidence type="ECO:0000256" key="5">
    <source>
        <dbReference type="ARBA" id="ARBA00048542"/>
    </source>
</evidence>
<organism evidence="8 9">
    <name type="scientific">Amphiplicatus metriothermophilus</name>
    <dbReference type="NCBI Taxonomy" id="1519374"/>
    <lineage>
        <taxon>Bacteria</taxon>
        <taxon>Pseudomonadati</taxon>
        <taxon>Pseudomonadota</taxon>
        <taxon>Alphaproteobacteria</taxon>
        <taxon>Parvularculales</taxon>
        <taxon>Parvularculaceae</taxon>
        <taxon>Amphiplicatus</taxon>
    </lineage>
</organism>
<comment type="catalytic activity">
    <reaction evidence="6">
        <text>2 a quinone + NADH + H(+) = 2 a 1,4-benzosemiquinone + NAD(+)</text>
        <dbReference type="Rhea" id="RHEA:65952"/>
        <dbReference type="ChEBI" id="CHEBI:15378"/>
        <dbReference type="ChEBI" id="CHEBI:57540"/>
        <dbReference type="ChEBI" id="CHEBI:57945"/>
        <dbReference type="ChEBI" id="CHEBI:132124"/>
        <dbReference type="ChEBI" id="CHEBI:134225"/>
    </reaction>
</comment>
<comment type="catalytic activity">
    <reaction evidence="5">
        <text>N,N-dimethyl-1,4-phenylenediamine + anthranilate + 2 NAD(+) = 2-(4-dimethylaminophenyl)diazenylbenzoate + 2 NADH + 2 H(+)</text>
        <dbReference type="Rhea" id="RHEA:55872"/>
        <dbReference type="ChEBI" id="CHEBI:15378"/>
        <dbReference type="ChEBI" id="CHEBI:15783"/>
        <dbReference type="ChEBI" id="CHEBI:16567"/>
        <dbReference type="ChEBI" id="CHEBI:57540"/>
        <dbReference type="ChEBI" id="CHEBI:57945"/>
        <dbReference type="ChEBI" id="CHEBI:71579"/>
        <dbReference type="EC" id="1.7.1.17"/>
    </reaction>
    <physiologicalReaction direction="right-to-left" evidence="5">
        <dbReference type="Rhea" id="RHEA:55874"/>
    </physiologicalReaction>
</comment>
<keyword evidence="2 6" id="KW-0288">FMN</keyword>
<keyword evidence="1 6" id="KW-0285">Flavoprotein</keyword>
<comment type="subunit">
    <text evidence="6">Homodimer.</text>
</comment>
<dbReference type="Pfam" id="PF02525">
    <property type="entry name" value="Flavodoxin_2"/>
    <property type="match status" value="1"/>
</dbReference>
<dbReference type="Proteomes" id="UP000198346">
    <property type="component" value="Unassembled WGS sequence"/>
</dbReference>
<dbReference type="SUPFAM" id="SSF52218">
    <property type="entry name" value="Flavoproteins"/>
    <property type="match status" value="1"/>
</dbReference>
<dbReference type="EMBL" id="FZQA01000004">
    <property type="protein sequence ID" value="SNT74259.1"/>
    <property type="molecule type" value="Genomic_DNA"/>
</dbReference>
<dbReference type="InterPro" id="IPR003680">
    <property type="entry name" value="Flavodoxin_fold"/>
</dbReference>
<keyword evidence="3 6" id="KW-0560">Oxidoreductase</keyword>
<evidence type="ECO:0000313" key="9">
    <source>
        <dbReference type="Proteomes" id="UP000198346"/>
    </source>
</evidence>
<comment type="similarity">
    <text evidence="6">Belongs to the azoreductase type 1 family.</text>
</comment>
<protein>
    <recommendedName>
        <fullName evidence="6">FMN dependent NADH:quinone oxidoreductase</fullName>
        <ecNumber evidence="6">1.6.5.-</ecNumber>
    </recommendedName>
    <alternativeName>
        <fullName evidence="6">Azo-dye reductase</fullName>
    </alternativeName>
    <alternativeName>
        <fullName evidence="6">FMN-dependent NADH-azo compound oxidoreductase</fullName>
    </alternativeName>
    <alternativeName>
        <fullName evidence="6">FMN-dependent NADH-azoreductase</fullName>
        <ecNumber evidence="6">1.7.1.17</ecNumber>
    </alternativeName>
</protein>